<sequence>MASHDHFARPIKERTSELRSATFGARTVTVLHCTAVLFDCDGVLVDSDSAVVRSWTRWAHEMNLDPEEVLPTVYGRRSLDTVAQFISPSKRSAAVELIDALEIEDAATATEIPGAAELLAAIPPGRWATVTSASRDLAHARLSAAGLTAPEVLVTAGDVRHGKPHPEGYLAAAQRLGVSADQCVVVEDAPAGIRAARAAQVRHVLGVGSRDIGEHQPDALVPDLRSVRWTSAGLEIQ</sequence>
<dbReference type="Gene3D" id="3.40.50.1000">
    <property type="entry name" value="HAD superfamily/HAD-like"/>
    <property type="match status" value="1"/>
</dbReference>
<organism evidence="1 2">
    <name type="scientific">Arthrobacter ginsengisoli</name>
    <dbReference type="NCBI Taxonomy" id="1356565"/>
    <lineage>
        <taxon>Bacteria</taxon>
        <taxon>Bacillati</taxon>
        <taxon>Actinomycetota</taxon>
        <taxon>Actinomycetes</taxon>
        <taxon>Micrococcales</taxon>
        <taxon>Micrococcaceae</taxon>
        <taxon>Arthrobacter</taxon>
    </lineage>
</organism>
<keyword evidence="1" id="KW-0378">Hydrolase</keyword>
<dbReference type="PANTHER" id="PTHR43481">
    <property type="entry name" value="FRUCTOSE-1-PHOSPHATE PHOSPHATASE"/>
    <property type="match status" value="1"/>
</dbReference>
<dbReference type="InterPro" id="IPR023214">
    <property type="entry name" value="HAD_sf"/>
</dbReference>
<dbReference type="InterPro" id="IPR006439">
    <property type="entry name" value="HAD-SF_hydro_IA"/>
</dbReference>
<keyword evidence="2" id="KW-1185">Reference proteome</keyword>
<dbReference type="PANTHER" id="PTHR43481:SF4">
    <property type="entry name" value="GLYCEROL-1-PHOSPHATE PHOSPHOHYDROLASE 1-RELATED"/>
    <property type="match status" value="1"/>
</dbReference>
<reference evidence="1 2" key="1">
    <citation type="submission" date="2023-07" db="EMBL/GenBank/DDBJ databases">
        <title>Sorghum-associated microbial communities from plants grown in Nebraska, USA.</title>
        <authorList>
            <person name="Schachtman D."/>
        </authorList>
    </citation>
    <scope>NUCLEOTIDE SEQUENCE [LARGE SCALE GENOMIC DNA]</scope>
    <source>
        <strain evidence="1 2">BE167</strain>
    </source>
</reference>
<dbReference type="Proteomes" id="UP001252243">
    <property type="component" value="Unassembled WGS sequence"/>
</dbReference>
<accession>A0ABU1U9Q1</accession>
<dbReference type="Pfam" id="PF00702">
    <property type="entry name" value="Hydrolase"/>
    <property type="match status" value="1"/>
</dbReference>
<dbReference type="SUPFAM" id="SSF56784">
    <property type="entry name" value="HAD-like"/>
    <property type="match status" value="1"/>
</dbReference>
<dbReference type="EMBL" id="JAVDVQ010000004">
    <property type="protein sequence ID" value="MDR7081923.1"/>
    <property type="molecule type" value="Genomic_DNA"/>
</dbReference>
<dbReference type="NCBIfam" id="TIGR01509">
    <property type="entry name" value="HAD-SF-IA-v3"/>
    <property type="match status" value="1"/>
</dbReference>
<evidence type="ECO:0000313" key="2">
    <source>
        <dbReference type="Proteomes" id="UP001252243"/>
    </source>
</evidence>
<name>A0ABU1U9Q1_9MICC</name>
<dbReference type="RefSeq" id="WP_310051751.1">
    <property type="nucleotide sequence ID" value="NZ_JAVDVQ010000004.1"/>
</dbReference>
<dbReference type="InterPro" id="IPR023198">
    <property type="entry name" value="PGP-like_dom2"/>
</dbReference>
<evidence type="ECO:0000313" key="1">
    <source>
        <dbReference type="EMBL" id="MDR7081923.1"/>
    </source>
</evidence>
<dbReference type="InterPro" id="IPR051806">
    <property type="entry name" value="HAD-like_SPP"/>
</dbReference>
<dbReference type="NCBIfam" id="TIGR01549">
    <property type="entry name" value="HAD-SF-IA-v1"/>
    <property type="match status" value="1"/>
</dbReference>
<dbReference type="SFLD" id="SFLDS00003">
    <property type="entry name" value="Haloacid_Dehalogenase"/>
    <property type="match status" value="1"/>
</dbReference>
<dbReference type="Gene3D" id="1.10.150.240">
    <property type="entry name" value="Putative phosphatase, domain 2"/>
    <property type="match status" value="1"/>
</dbReference>
<gene>
    <name evidence="1" type="ORF">J2X01_001208</name>
</gene>
<dbReference type="GO" id="GO:0050308">
    <property type="term" value="F:sugar-phosphatase activity"/>
    <property type="evidence" value="ECO:0007669"/>
    <property type="project" value="UniProtKB-EC"/>
</dbReference>
<dbReference type="SFLD" id="SFLDG01129">
    <property type="entry name" value="C1.5:_HAD__Beta-PGM__Phosphata"/>
    <property type="match status" value="1"/>
</dbReference>
<comment type="caution">
    <text evidence="1">The sequence shown here is derived from an EMBL/GenBank/DDBJ whole genome shotgun (WGS) entry which is preliminary data.</text>
</comment>
<dbReference type="InterPro" id="IPR036412">
    <property type="entry name" value="HAD-like_sf"/>
</dbReference>
<protein>
    <submittedName>
        <fullName evidence="1">Sugar-phosphatase</fullName>
        <ecNumber evidence="1">3.1.3.23</ecNumber>
    </submittedName>
</protein>
<dbReference type="EC" id="3.1.3.23" evidence="1"/>
<proteinExistence type="predicted"/>